<evidence type="ECO:0000313" key="3">
    <source>
        <dbReference type="EMBL" id="SEP22559.1"/>
    </source>
</evidence>
<keyword evidence="4" id="KW-1185">Reference proteome</keyword>
<dbReference type="InterPro" id="IPR001296">
    <property type="entry name" value="Glyco_trans_1"/>
</dbReference>
<dbReference type="PANTHER" id="PTHR12526">
    <property type="entry name" value="GLYCOSYLTRANSFERASE"/>
    <property type="match status" value="1"/>
</dbReference>
<dbReference type="Gene3D" id="3.40.50.2000">
    <property type="entry name" value="Glycogen Phosphorylase B"/>
    <property type="match status" value="2"/>
</dbReference>
<dbReference type="Pfam" id="PF00534">
    <property type="entry name" value="Glycos_transf_1"/>
    <property type="match status" value="1"/>
</dbReference>
<feature type="domain" description="Glycosyl transferase family 1" evidence="1">
    <location>
        <begin position="249"/>
        <end position="400"/>
    </location>
</feature>
<feature type="domain" description="Glycosyltransferase subfamily 4-like N-terminal" evidence="2">
    <location>
        <begin position="35"/>
        <end position="234"/>
    </location>
</feature>
<organism evidence="3 4">
    <name type="scientific">Halogranum amylolyticum</name>
    <dbReference type="NCBI Taxonomy" id="660520"/>
    <lineage>
        <taxon>Archaea</taxon>
        <taxon>Methanobacteriati</taxon>
        <taxon>Methanobacteriota</taxon>
        <taxon>Stenosarchaea group</taxon>
        <taxon>Halobacteria</taxon>
        <taxon>Halobacteriales</taxon>
        <taxon>Haloferacaceae</taxon>
    </lineage>
</organism>
<protein>
    <submittedName>
        <fullName evidence="3">Glycosyltransferase involved in cell wall bisynthesis</fullName>
    </submittedName>
</protein>
<dbReference type="Pfam" id="PF13439">
    <property type="entry name" value="Glyco_transf_4"/>
    <property type="match status" value="1"/>
</dbReference>
<dbReference type="SUPFAM" id="SSF53756">
    <property type="entry name" value="UDP-Glycosyltransferase/glycogen phosphorylase"/>
    <property type="match status" value="1"/>
</dbReference>
<dbReference type="GO" id="GO:0016757">
    <property type="term" value="F:glycosyltransferase activity"/>
    <property type="evidence" value="ECO:0007669"/>
    <property type="project" value="InterPro"/>
</dbReference>
<proteinExistence type="predicted"/>
<dbReference type="CDD" id="cd03801">
    <property type="entry name" value="GT4_PimA-like"/>
    <property type="match status" value="1"/>
</dbReference>
<evidence type="ECO:0000259" key="2">
    <source>
        <dbReference type="Pfam" id="PF13439"/>
    </source>
</evidence>
<dbReference type="InterPro" id="IPR028098">
    <property type="entry name" value="Glyco_trans_4-like_N"/>
</dbReference>
<name>A0A1H8W4K2_9EURY</name>
<dbReference type="AlphaFoldDB" id="A0A1H8W4K2"/>
<keyword evidence="3" id="KW-0808">Transferase</keyword>
<evidence type="ECO:0000259" key="1">
    <source>
        <dbReference type="Pfam" id="PF00534"/>
    </source>
</evidence>
<evidence type="ECO:0000313" key="4">
    <source>
        <dbReference type="Proteomes" id="UP000199126"/>
    </source>
</evidence>
<reference evidence="4" key="1">
    <citation type="submission" date="2016-10" db="EMBL/GenBank/DDBJ databases">
        <authorList>
            <person name="Varghese N."/>
            <person name="Submissions S."/>
        </authorList>
    </citation>
    <scope>NUCLEOTIDE SEQUENCE [LARGE SCALE GENOMIC DNA]</scope>
    <source>
        <strain evidence="4">CGMCC 1.10121</strain>
    </source>
</reference>
<dbReference type="PANTHER" id="PTHR12526:SF636">
    <property type="entry name" value="BLL3647 PROTEIN"/>
    <property type="match status" value="1"/>
</dbReference>
<sequence>MYERASTTNDGVDRVSERLDVGFVPAECPGAPGSGAVETSTLLIERLSEHHDLTVYVSSQMDSADAELPAEDRVEYVLHDNLSKLPHPIAAKHEALREELPAMERHDLVHSYSSAFIPLLAELDVQTLSTLNSYVPVCPKGDMMYHGERKCSGPSPGKCASCIATTAVKRRQGVERELRASYSSLGKIDLVRKSIERANEIDAYHALSPHLKEDYDALGFPGERTTVIPHFYDEAFHREEPDPDAGVDDGDPVTLLYVGALQDIKGLHVLIPGLAEMRKRGHDVELEIVGAGPYETRLKELADEEGVADAVDWLGYVDHDDLPDVYDEADAFVYPGLIDEPFGRVVLEALSMRTPLLVSDVGSMDFIVGDAGEPFEAGNPAALADAFERLVADYDNHYAAIDEELPRFAPETIIDKYSELYREVAREKRVVTR</sequence>
<dbReference type="EMBL" id="FODV01000023">
    <property type="protein sequence ID" value="SEP22559.1"/>
    <property type="molecule type" value="Genomic_DNA"/>
</dbReference>
<dbReference type="Proteomes" id="UP000199126">
    <property type="component" value="Unassembled WGS sequence"/>
</dbReference>
<gene>
    <name evidence="3" type="ORF">SAMN04487948_12323</name>
</gene>
<accession>A0A1H8W4K2</accession>